<dbReference type="Gene3D" id="3.90.226.10">
    <property type="entry name" value="2-enoyl-CoA Hydratase, Chain A, domain 1"/>
    <property type="match status" value="1"/>
</dbReference>
<dbReference type="InterPro" id="IPR029045">
    <property type="entry name" value="ClpP/crotonase-like_dom_sf"/>
</dbReference>
<accession>A0A512RHF4</accession>
<dbReference type="SUPFAM" id="SSF52096">
    <property type="entry name" value="ClpP/crotonase"/>
    <property type="match status" value="1"/>
</dbReference>
<dbReference type="GO" id="GO:0030288">
    <property type="term" value="C:outer membrane-bounded periplasmic space"/>
    <property type="evidence" value="ECO:0007669"/>
    <property type="project" value="TreeGrafter"/>
</dbReference>
<proteinExistence type="predicted"/>
<dbReference type="PROSITE" id="PS50106">
    <property type="entry name" value="PDZ"/>
    <property type="match status" value="1"/>
</dbReference>
<protein>
    <submittedName>
        <fullName evidence="2">Peptidase S41</fullName>
    </submittedName>
</protein>
<dbReference type="PANTHER" id="PTHR32060:SF30">
    <property type="entry name" value="CARBOXY-TERMINAL PROCESSING PROTEASE CTPA"/>
    <property type="match status" value="1"/>
</dbReference>
<evidence type="ECO:0000259" key="1">
    <source>
        <dbReference type="PROSITE" id="PS50106"/>
    </source>
</evidence>
<gene>
    <name evidence="2" type="ORF">CCY01nite_13880</name>
</gene>
<dbReference type="Pfam" id="PF18294">
    <property type="entry name" value="Pept_S41_N"/>
    <property type="match status" value="1"/>
</dbReference>
<dbReference type="SUPFAM" id="SSF50156">
    <property type="entry name" value="PDZ domain-like"/>
    <property type="match status" value="1"/>
</dbReference>
<evidence type="ECO:0000313" key="3">
    <source>
        <dbReference type="Proteomes" id="UP000321436"/>
    </source>
</evidence>
<dbReference type="PANTHER" id="PTHR32060">
    <property type="entry name" value="TAIL-SPECIFIC PROTEASE"/>
    <property type="match status" value="1"/>
</dbReference>
<dbReference type="GO" id="GO:0008236">
    <property type="term" value="F:serine-type peptidase activity"/>
    <property type="evidence" value="ECO:0007669"/>
    <property type="project" value="InterPro"/>
</dbReference>
<dbReference type="AlphaFoldDB" id="A0A512RHF4"/>
<dbReference type="GO" id="GO:0004175">
    <property type="term" value="F:endopeptidase activity"/>
    <property type="evidence" value="ECO:0007669"/>
    <property type="project" value="TreeGrafter"/>
</dbReference>
<dbReference type="Gene3D" id="3.30.750.170">
    <property type="match status" value="1"/>
</dbReference>
<dbReference type="Gene3D" id="2.30.42.10">
    <property type="match status" value="1"/>
</dbReference>
<dbReference type="GO" id="GO:0006508">
    <property type="term" value="P:proteolysis"/>
    <property type="evidence" value="ECO:0007669"/>
    <property type="project" value="InterPro"/>
</dbReference>
<dbReference type="CDD" id="cd07561">
    <property type="entry name" value="Peptidase_S41_CPP_like"/>
    <property type="match status" value="1"/>
</dbReference>
<dbReference type="GO" id="GO:0007165">
    <property type="term" value="P:signal transduction"/>
    <property type="evidence" value="ECO:0007669"/>
    <property type="project" value="TreeGrafter"/>
</dbReference>
<dbReference type="InterPro" id="IPR036034">
    <property type="entry name" value="PDZ_sf"/>
</dbReference>
<keyword evidence="3" id="KW-1185">Reference proteome</keyword>
<dbReference type="InterPro" id="IPR041489">
    <property type="entry name" value="PDZ_6"/>
</dbReference>
<sequence length="470" mass="52524">MLFLCVSAGLVFSSCKKKDADGPDRTNTNKYVNDWIYANMKDYYYWTSSIPANPDRTTDPESFFYGLLKSPDDQFSWIQNNFQELLASLSGVQKEAGYGYTLFLHEQGTLLGAQVTYVKRGSPAETAGLKRGDMFFQINGRDFPYSAASGSQNVNAFVSALGENHTIAAQQYFLTAGGEDSLGAERNLTLNTIVFAENPVYLDSVYSIEGKKIGYFMYNFFAPDKGDSTSAYDNEVDAVFSRFKAQGVTDLILDLRYNPGGDQVSTINLGSQIVKNYTANKLFFRREYNSLLTQEFTEDYGEEFFKMNFTPEAGNIGNTLQNFIILTSTETASASELIINGLKPYMPVYIIGDTTAGKNVGSTTIYEENDLRNKWGMQPIITKAFNSQNQSDYGLTGFSPDQRFFESFNLGVLGDTKEPLLNLALKKIVGAQWGRMAPAVQSSRTKVEKVGSSNMSRAFYQKMFERLPKR</sequence>
<name>A0A512RHF4_9BACT</name>
<organism evidence="2 3">
    <name type="scientific">Chitinophaga cymbidii</name>
    <dbReference type="NCBI Taxonomy" id="1096750"/>
    <lineage>
        <taxon>Bacteria</taxon>
        <taxon>Pseudomonadati</taxon>
        <taxon>Bacteroidota</taxon>
        <taxon>Chitinophagia</taxon>
        <taxon>Chitinophagales</taxon>
        <taxon>Chitinophagaceae</taxon>
        <taxon>Chitinophaga</taxon>
    </lineage>
</organism>
<dbReference type="Proteomes" id="UP000321436">
    <property type="component" value="Unassembled WGS sequence"/>
</dbReference>
<comment type="caution">
    <text evidence="2">The sequence shown here is derived from an EMBL/GenBank/DDBJ whole genome shotgun (WGS) entry which is preliminary data.</text>
</comment>
<feature type="domain" description="PDZ" evidence="1">
    <location>
        <begin position="86"/>
        <end position="143"/>
    </location>
</feature>
<dbReference type="InterPro" id="IPR041613">
    <property type="entry name" value="Pept_S41_N"/>
</dbReference>
<dbReference type="Pfam" id="PF03572">
    <property type="entry name" value="Peptidase_S41"/>
    <property type="match status" value="1"/>
</dbReference>
<reference evidence="2 3" key="1">
    <citation type="submission" date="2019-07" db="EMBL/GenBank/DDBJ databases">
        <title>Whole genome shotgun sequence of Chitinophaga cymbidii NBRC 109752.</title>
        <authorList>
            <person name="Hosoyama A."/>
            <person name="Uohara A."/>
            <person name="Ohji S."/>
            <person name="Ichikawa N."/>
        </authorList>
    </citation>
    <scope>NUCLEOTIDE SEQUENCE [LARGE SCALE GENOMIC DNA]</scope>
    <source>
        <strain evidence="2 3">NBRC 109752</strain>
    </source>
</reference>
<dbReference type="InterPro" id="IPR005151">
    <property type="entry name" value="Tail-specific_protease"/>
</dbReference>
<evidence type="ECO:0000313" key="2">
    <source>
        <dbReference type="EMBL" id="GEP95128.1"/>
    </source>
</evidence>
<dbReference type="InterPro" id="IPR001478">
    <property type="entry name" value="PDZ"/>
</dbReference>
<dbReference type="EMBL" id="BKAU01000001">
    <property type="protein sequence ID" value="GEP95128.1"/>
    <property type="molecule type" value="Genomic_DNA"/>
</dbReference>
<dbReference type="Pfam" id="PF17820">
    <property type="entry name" value="PDZ_6"/>
    <property type="match status" value="1"/>
</dbReference>